<keyword evidence="1" id="KW-0175">Coiled coil</keyword>
<name>A0AAV9LMF2_9SOLN</name>
<evidence type="ECO:0000313" key="3">
    <source>
        <dbReference type="Proteomes" id="UP001311915"/>
    </source>
</evidence>
<dbReference type="EMBL" id="JAWPEI010000005">
    <property type="protein sequence ID" value="KAK4726907.1"/>
    <property type="molecule type" value="Genomic_DNA"/>
</dbReference>
<proteinExistence type="predicted"/>
<feature type="coiled-coil region" evidence="1">
    <location>
        <begin position="33"/>
        <end position="67"/>
    </location>
</feature>
<evidence type="ECO:0000256" key="1">
    <source>
        <dbReference type="SAM" id="Coils"/>
    </source>
</evidence>
<accession>A0AAV9LMF2</accession>
<keyword evidence="3" id="KW-1185">Reference proteome</keyword>
<sequence length="93" mass="10404">MEDFTTILSDKDVEIARHWDLLQQAESQGPGTITETKEKVDRLRAENSQLRESNASLSEKVKSLTKKLLQAHADANSCRTLLLQSSTPRPPLS</sequence>
<dbReference type="AlphaFoldDB" id="A0AAV9LMF2"/>
<dbReference type="Gene3D" id="1.20.5.340">
    <property type="match status" value="1"/>
</dbReference>
<protein>
    <submittedName>
        <fullName evidence="2">Uncharacterized protein</fullName>
    </submittedName>
</protein>
<organism evidence="2 3">
    <name type="scientific">Solanum pinnatisectum</name>
    <name type="common">tansyleaf nightshade</name>
    <dbReference type="NCBI Taxonomy" id="50273"/>
    <lineage>
        <taxon>Eukaryota</taxon>
        <taxon>Viridiplantae</taxon>
        <taxon>Streptophyta</taxon>
        <taxon>Embryophyta</taxon>
        <taxon>Tracheophyta</taxon>
        <taxon>Spermatophyta</taxon>
        <taxon>Magnoliopsida</taxon>
        <taxon>eudicotyledons</taxon>
        <taxon>Gunneridae</taxon>
        <taxon>Pentapetalae</taxon>
        <taxon>asterids</taxon>
        <taxon>lamiids</taxon>
        <taxon>Solanales</taxon>
        <taxon>Solanaceae</taxon>
        <taxon>Solanoideae</taxon>
        <taxon>Solaneae</taxon>
        <taxon>Solanum</taxon>
    </lineage>
</organism>
<dbReference type="Proteomes" id="UP001311915">
    <property type="component" value="Unassembled WGS sequence"/>
</dbReference>
<reference evidence="2 3" key="1">
    <citation type="submission" date="2023-10" db="EMBL/GenBank/DDBJ databases">
        <title>Genome-Wide Identification Analysis in wild type Solanum Pinnatisectum Reveals Some Genes Defensing Phytophthora Infestans.</title>
        <authorList>
            <person name="Sun C."/>
        </authorList>
    </citation>
    <scope>NUCLEOTIDE SEQUENCE [LARGE SCALE GENOMIC DNA]</scope>
    <source>
        <strain evidence="2">LQN</strain>
        <tissue evidence="2">Leaf</tissue>
    </source>
</reference>
<comment type="caution">
    <text evidence="2">The sequence shown here is derived from an EMBL/GenBank/DDBJ whole genome shotgun (WGS) entry which is preliminary data.</text>
</comment>
<gene>
    <name evidence="2" type="ORF">R3W88_031824</name>
</gene>
<evidence type="ECO:0000313" key="2">
    <source>
        <dbReference type="EMBL" id="KAK4726907.1"/>
    </source>
</evidence>